<dbReference type="OMA" id="MDSESCH"/>
<name>S3DP03_GLAL2</name>
<accession>S3DP03</accession>
<gene>
    <name evidence="4" type="ORF">GLAREA_06809</name>
</gene>
<feature type="compositionally biased region" description="Polar residues" evidence="2">
    <location>
        <begin position="231"/>
        <end position="247"/>
    </location>
</feature>
<feature type="region of interest" description="Disordered" evidence="2">
    <location>
        <begin position="1"/>
        <end position="23"/>
    </location>
</feature>
<keyword evidence="5" id="KW-1185">Reference proteome</keyword>
<dbReference type="InterPro" id="IPR001138">
    <property type="entry name" value="Zn2Cys6_DnaBD"/>
</dbReference>
<dbReference type="GO" id="GO:0008270">
    <property type="term" value="F:zinc ion binding"/>
    <property type="evidence" value="ECO:0007669"/>
    <property type="project" value="InterPro"/>
</dbReference>
<dbReference type="PANTHER" id="PTHR31668:SF23">
    <property type="entry name" value="ZN(II)2CYS6 TRANSCRIPTION FACTOR (EUROFUNG)"/>
    <property type="match status" value="1"/>
</dbReference>
<dbReference type="GO" id="GO:0003677">
    <property type="term" value="F:DNA binding"/>
    <property type="evidence" value="ECO:0007669"/>
    <property type="project" value="UniProtKB-KW"/>
</dbReference>
<dbReference type="GO" id="GO:0005634">
    <property type="term" value="C:nucleus"/>
    <property type="evidence" value="ECO:0007669"/>
    <property type="project" value="TreeGrafter"/>
</dbReference>
<keyword evidence="1" id="KW-0539">Nucleus</keyword>
<dbReference type="AlphaFoldDB" id="S3DP03"/>
<keyword evidence="4" id="KW-0238">DNA-binding</keyword>
<dbReference type="PANTHER" id="PTHR31668">
    <property type="entry name" value="GLUCOSE TRANSPORT TRANSCRIPTION REGULATOR RGT1-RELATED-RELATED"/>
    <property type="match status" value="1"/>
</dbReference>
<evidence type="ECO:0000313" key="5">
    <source>
        <dbReference type="Proteomes" id="UP000016922"/>
    </source>
</evidence>
<dbReference type="GO" id="GO:0001080">
    <property type="term" value="P:nitrogen catabolite activation of transcription from RNA polymerase II promoter"/>
    <property type="evidence" value="ECO:0007669"/>
    <property type="project" value="TreeGrafter"/>
</dbReference>
<dbReference type="InterPro" id="IPR050797">
    <property type="entry name" value="Carb_Metab_Trans_Reg"/>
</dbReference>
<dbReference type="InterPro" id="IPR036864">
    <property type="entry name" value="Zn2-C6_fun-type_DNA-bd_sf"/>
</dbReference>
<evidence type="ECO:0000313" key="4">
    <source>
        <dbReference type="EMBL" id="EPE33796.1"/>
    </source>
</evidence>
<proteinExistence type="predicted"/>
<dbReference type="EMBL" id="KE145357">
    <property type="protein sequence ID" value="EPE33796.1"/>
    <property type="molecule type" value="Genomic_DNA"/>
</dbReference>
<dbReference type="SUPFAM" id="SSF57701">
    <property type="entry name" value="Zn2/Cys6 DNA-binding domain"/>
    <property type="match status" value="1"/>
</dbReference>
<organism evidence="4 5">
    <name type="scientific">Glarea lozoyensis (strain ATCC 20868 / MF5171)</name>
    <dbReference type="NCBI Taxonomy" id="1116229"/>
    <lineage>
        <taxon>Eukaryota</taxon>
        <taxon>Fungi</taxon>
        <taxon>Dikarya</taxon>
        <taxon>Ascomycota</taxon>
        <taxon>Pezizomycotina</taxon>
        <taxon>Leotiomycetes</taxon>
        <taxon>Helotiales</taxon>
        <taxon>Helotiaceae</taxon>
        <taxon>Glarea</taxon>
    </lineage>
</organism>
<dbReference type="RefSeq" id="XP_008078948.1">
    <property type="nucleotide sequence ID" value="XM_008080757.1"/>
</dbReference>
<dbReference type="PROSITE" id="PS50048">
    <property type="entry name" value="ZN2_CY6_FUNGAL_2"/>
    <property type="match status" value="1"/>
</dbReference>
<dbReference type="Gene3D" id="4.10.240.10">
    <property type="entry name" value="Zn(2)-C6 fungal-type DNA-binding domain"/>
    <property type="match status" value="1"/>
</dbReference>
<evidence type="ECO:0000259" key="3">
    <source>
        <dbReference type="PROSITE" id="PS50048"/>
    </source>
</evidence>
<dbReference type="KEGG" id="glz:GLAREA_06809"/>
<dbReference type="eggNOG" id="ENOG502SX45">
    <property type="taxonomic scope" value="Eukaryota"/>
</dbReference>
<evidence type="ECO:0000256" key="2">
    <source>
        <dbReference type="SAM" id="MobiDB-lite"/>
    </source>
</evidence>
<feature type="region of interest" description="Disordered" evidence="2">
    <location>
        <begin position="59"/>
        <end position="111"/>
    </location>
</feature>
<evidence type="ECO:0000256" key="1">
    <source>
        <dbReference type="ARBA" id="ARBA00023242"/>
    </source>
</evidence>
<sequence>MLAKSIREVSYHNETPRDEEQPRRLACDRCRKQKLRCTRDRMDSESCHRCSRANLECMDRPPMQMGRRNKHGISDELATNYNRRHKKQRSESTEASVSSTADSDDELGGLDQTEQQLGDQDLTAVEPSMVQNTNVVEWSDLSNLHVLRAGYNMDSTSPTAPKFTQTPINMEAHPDETYIAQSLRPSEGIDNLIPGNVAGLFDLTMSWDYAIQLDECAITSHKFSQPYPPQISASNDPKSPQIGNKQVTSEDPKPYTTRSLEHASNNHQVSVFADEPHTEEECVQMLWSLNSKMSKQLQEITSGLQKNTAIPNTYSDSHGRTGPTNLTSIGDVLTSSENFLDILRLLMKTSNTASQENLHSPSTVDDYFSFRSGKYNGDGLARPIVSHSPAAEIPRDPQIDTPTILLILTCHIRLIRLYSHLFSGILSSLPDNPSTASEPLPIARDLKIGDFQLKKYGGLQILIVLKIGTHLLHQVENLLELPNEYMVSGRENGSCVFRKPVSKKLIESIMAHEESKNCFVGKGVVESLRQSIKGIKQALKDG</sequence>
<dbReference type="OrthoDB" id="4222821at2759"/>
<dbReference type="GO" id="GO:0000981">
    <property type="term" value="F:DNA-binding transcription factor activity, RNA polymerase II-specific"/>
    <property type="evidence" value="ECO:0007669"/>
    <property type="project" value="InterPro"/>
</dbReference>
<dbReference type="Pfam" id="PF00172">
    <property type="entry name" value="Zn_clus"/>
    <property type="match status" value="1"/>
</dbReference>
<dbReference type="Proteomes" id="UP000016922">
    <property type="component" value="Unassembled WGS sequence"/>
</dbReference>
<dbReference type="HOGENOM" id="CLU_041815_1_0_1"/>
<feature type="region of interest" description="Disordered" evidence="2">
    <location>
        <begin position="227"/>
        <end position="263"/>
    </location>
</feature>
<dbReference type="PROSITE" id="PS00463">
    <property type="entry name" value="ZN2_CY6_FUNGAL_1"/>
    <property type="match status" value="1"/>
</dbReference>
<dbReference type="GeneID" id="19465862"/>
<dbReference type="SMART" id="SM00066">
    <property type="entry name" value="GAL4"/>
    <property type="match status" value="1"/>
</dbReference>
<reference evidence="4 5" key="1">
    <citation type="journal article" date="2013" name="BMC Genomics">
        <title>Genomics-driven discovery of the pneumocandin biosynthetic gene cluster in the fungus Glarea lozoyensis.</title>
        <authorList>
            <person name="Chen L."/>
            <person name="Yue Q."/>
            <person name="Zhang X."/>
            <person name="Xiang M."/>
            <person name="Wang C."/>
            <person name="Li S."/>
            <person name="Che Y."/>
            <person name="Ortiz-Lopez F.J."/>
            <person name="Bills G.F."/>
            <person name="Liu X."/>
            <person name="An Z."/>
        </authorList>
    </citation>
    <scope>NUCLEOTIDE SEQUENCE [LARGE SCALE GENOMIC DNA]</scope>
    <source>
        <strain evidence="5">ATCC 20868 / MF5171</strain>
    </source>
</reference>
<dbReference type="CDD" id="cd00067">
    <property type="entry name" value="GAL4"/>
    <property type="match status" value="1"/>
</dbReference>
<feature type="domain" description="Zn(2)-C6 fungal-type" evidence="3">
    <location>
        <begin position="26"/>
        <end position="59"/>
    </location>
</feature>
<protein>
    <submittedName>
        <fullName evidence="4">Zn2/Cys6 DNA-binding protein</fullName>
    </submittedName>
</protein>